<reference evidence="1" key="1">
    <citation type="submission" date="2021-06" db="EMBL/GenBank/DDBJ databases">
        <authorList>
            <person name="Kallberg Y."/>
            <person name="Tangrot J."/>
            <person name="Rosling A."/>
        </authorList>
    </citation>
    <scope>NUCLEOTIDE SEQUENCE</scope>
    <source>
        <strain evidence="1">FL130A</strain>
    </source>
</reference>
<protein>
    <submittedName>
        <fullName evidence="1">8276_t:CDS:1</fullName>
    </submittedName>
</protein>
<dbReference type="EMBL" id="CAJVPS010005151">
    <property type="protein sequence ID" value="CAG8611800.1"/>
    <property type="molecule type" value="Genomic_DNA"/>
</dbReference>
<evidence type="ECO:0000313" key="2">
    <source>
        <dbReference type="Proteomes" id="UP000789508"/>
    </source>
</evidence>
<proteinExistence type="predicted"/>
<name>A0A9N9GM54_9GLOM</name>
<feature type="non-terminal residue" evidence="1">
    <location>
        <position position="85"/>
    </location>
</feature>
<accession>A0A9N9GM54</accession>
<gene>
    <name evidence="1" type="ORF">ALEPTO_LOCUS8593</name>
</gene>
<comment type="caution">
    <text evidence="1">The sequence shown here is derived from an EMBL/GenBank/DDBJ whole genome shotgun (WGS) entry which is preliminary data.</text>
</comment>
<evidence type="ECO:0000313" key="1">
    <source>
        <dbReference type="EMBL" id="CAG8611800.1"/>
    </source>
</evidence>
<organism evidence="1 2">
    <name type="scientific">Ambispora leptoticha</name>
    <dbReference type="NCBI Taxonomy" id="144679"/>
    <lineage>
        <taxon>Eukaryota</taxon>
        <taxon>Fungi</taxon>
        <taxon>Fungi incertae sedis</taxon>
        <taxon>Mucoromycota</taxon>
        <taxon>Glomeromycotina</taxon>
        <taxon>Glomeromycetes</taxon>
        <taxon>Archaeosporales</taxon>
        <taxon>Ambisporaceae</taxon>
        <taxon>Ambispora</taxon>
    </lineage>
</organism>
<sequence length="85" mass="9716">MAEKTVEAYLTMKLIKKRIWIKRSKRRTKSGKVVPDYYELTSDSSDEEATEQKEEQKVGSSFVKQKIAILAKVGSPFIFANIGFL</sequence>
<dbReference type="AlphaFoldDB" id="A0A9N9GM54"/>
<dbReference type="Proteomes" id="UP000789508">
    <property type="component" value="Unassembled WGS sequence"/>
</dbReference>
<keyword evidence="2" id="KW-1185">Reference proteome</keyword>